<dbReference type="SUPFAM" id="SSF53850">
    <property type="entry name" value="Periplasmic binding protein-like II"/>
    <property type="match status" value="1"/>
</dbReference>
<name>A0ABT1JFN8_ACTCY</name>
<dbReference type="Pfam" id="PF01547">
    <property type="entry name" value="SBP_bac_1"/>
    <property type="match status" value="1"/>
</dbReference>
<proteinExistence type="predicted"/>
<dbReference type="InterPro" id="IPR050490">
    <property type="entry name" value="Bact_solute-bd_prot1"/>
</dbReference>
<gene>
    <name evidence="1" type="ORF">G443_001585</name>
</gene>
<evidence type="ECO:0000313" key="1">
    <source>
        <dbReference type="EMBL" id="MCP2331315.1"/>
    </source>
</evidence>
<sequence length="458" mass="49951">MSISERRSPGRRGPARVVAALLTVPVLLGACAGAGDLGSSGDRTRLTVAIVANPQMEDAMTLSSQFRAANPDIDPVFVSLPENEARAKITASVATGGSEYDIVMISNYETQMWAENGWLVNLQPYIDDNPEYDDADFIPTIRESLSYEGDMYSVPFYGESSFLVYREDLFEEAGLEMPEQPTWEEIAEFASVLDDPANGRSGICLRGLAGWGENLAPLGTVIHTFGGRWFDEEWNAALDSPETAAAVQFYVDLVREHGQPGAATSGYTDCLTRYSQGQTAMWYDATAMVSAVEDPSESLVAGQSGYAPAPVQETDGAGWLYSWSLSIPETSEHKDEAWRFIQWVTDKDYQRLVGEELGWSRVPPGARLSTYEIPEYSEVAGAFAEPTLEALASGDESNPTTLPIPYEGIQFVRIPEFQDLGTRVGQQISAAVAGSVTVEEALEQSQRYAETVGQTYQG</sequence>
<dbReference type="PANTHER" id="PTHR43649:SF12">
    <property type="entry name" value="DIACETYLCHITOBIOSE BINDING PROTEIN DASA"/>
    <property type="match status" value="1"/>
</dbReference>
<dbReference type="RefSeq" id="WP_026420758.1">
    <property type="nucleotide sequence ID" value="NZ_AUBJ02000001.1"/>
</dbReference>
<dbReference type="Proteomes" id="UP000791080">
    <property type="component" value="Unassembled WGS sequence"/>
</dbReference>
<comment type="caution">
    <text evidence="1">The sequence shown here is derived from an EMBL/GenBank/DDBJ whole genome shotgun (WGS) entry which is preliminary data.</text>
</comment>
<dbReference type="CDD" id="cd13585">
    <property type="entry name" value="PBP2_TMBP_like"/>
    <property type="match status" value="1"/>
</dbReference>
<organism evidence="1 2">
    <name type="scientific">Actinoalloteichus caeruleus DSM 43889</name>
    <dbReference type="NCBI Taxonomy" id="1120930"/>
    <lineage>
        <taxon>Bacteria</taxon>
        <taxon>Bacillati</taxon>
        <taxon>Actinomycetota</taxon>
        <taxon>Actinomycetes</taxon>
        <taxon>Pseudonocardiales</taxon>
        <taxon>Pseudonocardiaceae</taxon>
        <taxon>Actinoalloteichus</taxon>
        <taxon>Actinoalloteichus cyanogriseus</taxon>
    </lineage>
</organism>
<dbReference type="EMBL" id="AUBJ02000001">
    <property type="protein sequence ID" value="MCP2331315.1"/>
    <property type="molecule type" value="Genomic_DNA"/>
</dbReference>
<evidence type="ECO:0000313" key="2">
    <source>
        <dbReference type="Proteomes" id="UP000791080"/>
    </source>
</evidence>
<dbReference type="InterPro" id="IPR006059">
    <property type="entry name" value="SBP"/>
</dbReference>
<keyword evidence="2" id="KW-1185">Reference proteome</keyword>
<dbReference type="Gene3D" id="3.40.190.10">
    <property type="entry name" value="Periplasmic binding protein-like II"/>
    <property type="match status" value="2"/>
</dbReference>
<protein>
    <submittedName>
        <fullName evidence="1">Sorbitol/mannitol transport system substrate-binding protein</fullName>
    </submittedName>
</protein>
<dbReference type="PROSITE" id="PS51257">
    <property type="entry name" value="PROKAR_LIPOPROTEIN"/>
    <property type="match status" value="1"/>
</dbReference>
<reference evidence="1 2" key="1">
    <citation type="submission" date="2022-06" db="EMBL/GenBank/DDBJ databases">
        <title>Genomic Encyclopedia of Type Strains, Phase I: the one thousand microbial genomes (KMG-I) project.</title>
        <authorList>
            <person name="Kyrpides N."/>
        </authorList>
    </citation>
    <scope>NUCLEOTIDE SEQUENCE [LARGE SCALE GENOMIC DNA]</scope>
    <source>
        <strain evidence="1 2">DSM 43889</strain>
    </source>
</reference>
<accession>A0ABT1JFN8</accession>
<dbReference type="PANTHER" id="PTHR43649">
    <property type="entry name" value="ARABINOSE-BINDING PROTEIN-RELATED"/>
    <property type="match status" value="1"/>
</dbReference>